<protein>
    <submittedName>
        <fullName evidence="1">Uncharacterized protein</fullName>
    </submittedName>
</protein>
<organism evidence="1 2">
    <name type="scientific">Oesophagostomum dentatum</name>
    <name type="common">Nodular worm</name>
    <dbReference type="NCBI Taxonomy" id="61180"/>
    <lineage>
        <taxon>Eukaryota</taxon>
        <taxon>Metazoa</taxon>
        <taxon>Ecdysozoa</taxon>
        <taxon>Nematoda</taxon>
        <taxon>Chromadorea</taxon>
        <taxon>Rhabditida</taxon>
        <taxon>Rhabditina</taxon>
        <taxon>Rhabditomorpha</taxon>
        <taxon>Strongyloidea</taxon>
        <taxon>Strongylidae</taxon>
        <taxon>Oesophagostomum</taxon>
    </lineage>
</organism>
<accession>A0A0B1SX00</accession>
<proteinExistence type="predicted"/>
<sequence length="195" mass="21400">MPLTIENLVAECENITALKMDSTGMEECQDIHAVQKRKIKCYNYGGPHYRSICRFYPPRLVRRCGRSPNENDPTAARETIVKRLPDSPQRTLPARHRRGYHVDITSKRQGSPALESCALLVKTADGSPMKIGGRFSTDFSVKDRTTGSTIQGNGLCFITESANSLIGVVCPASIVPAAESEVPLPLGGRRRIETG</sequence>
<evidence type="ECO:0000313" key="1">
    <source>
        <dbReference type="EMBL" id="KHJ87675.1"/>
    </source>
</evidence>
<gene>
    <name evidence="1" type="ORF">OESDEN_12545</name>
</gene>
<dbReference type="OrthoDB" id="5856985at2759"/>
<keyword evidence="2" id="KW-1185">Reference proteome</keyword>
<name>A0A0B1SX00_OESDE</name>
<reference evidence="1 2" key="1">
    <citation type="submission" date="2014-03" db="EMBL/GenBank/DDBJ databases">
        <title>Draft genome of the hookworm Oesophagostomum dentatum.</title>
        <authorList>
            <person name="Mitreva M."/>
        </authorList>
    </citation>
    <scope>NUCLEOTIDE SEQUENCE [LARGE SCALE GENOMIC DNA]</scope>
    <source>
        <strain evidence="1 2">OD-Hann</strain>
    </source>
</reference>
<dbReference type="EMBL" id="KN557278">
    <property type="protein sequence ID" value="KHJ87675.1"/>
    <property type="molecule type" value="Genomic_DNA"/>
</dbReference>
<dbReference type="AlphaFoldDB" id="A0A0B1SX00"/>
<dbReference type="Proteomes" id="UP000053660">
    <property type="component" value="Unassembled WGS sequence"/>
</dbReference>
<evidence type="ECO:0000313" key="2">
    <source>
        <dbReference type="Proteomes" id="UP000053660"/>
    </source>
</evidence>